<evidence type="ECO:0000313" key="3">
    <source>
        <dbReference type="Proteomes" id="UP000233556"/>
    </source>
</evidence>
<dbReference type="Proteomes" id="UP000233556">
    <property type="component" value="Unassembled WGS sequence"/>
</dbReference>
<gene>
    <name evidence="2" type="ORF">llap_16717</name>
</gene>
<sequence length="157" mass="17909">MDSVVVQLWAVLCLSVHLATGSPILSLEHSSLEEDVPLFDEILSEQDGVDFNTLLQNMKNEFLKTLNLSDIPLHETAKVDPPEYMLELYNRFATDRTSMPSANIIRSFKNEAATRNNGRTLFPHVHLASHSNLPFYAEARLKKESYYHAKKCNFDKI</sequence>
<organism evidence="2 3">
    <name type="scientific">Limosa lapponica baueri</name>
    <dbReference type="NCBI Taxonomy" id="1758121"/>
    <lineage>
        <taxon>Eukaryota</taxon>
        <taxon>Metazoa</taxon>
        <taxon>Chordata</taxon>
        <taxon>Craniata</taxon>
        <taxon>Vertebrata</taxon>
        <taxon>Euteleostomi</taxon>
        <taxon>Archelosauria</taxon>
        <taxon>Archosauria</taxon>
        <taxon>Dinosauria</taxon>
        <taxon>Saurischia</taxon>
        <taxon>Theropoda</taxon>
        <taxon>Coelurosauria</taxon>
        <taxon>Aves</taxon>
        <taxon>Neognathae</taxon>
        <taxon>Neoaves</taxon>
        <taxon>Charadriiformes</taxon>
        <taxon>Scolopacidae</taxon>
        <taxon>Limosa</taxon>
    </lineage>
</organism>
<evidence type="ECO:0000313" key="2">
    <source>
        <dbReference type="EMBL" id="PKU32980.1"/>
    </source>
</evidence>
<name>A0A2I0TGQ0_LIMLA</name>
<proteinExistence type="predicted"/>
<reference evidence="3" key="2">
    <citation type="submission" date="2017-12" db="EMBL/GenBank/DDBJ databases">
        <title>Genome sequence of the Bar-tailed Godwit (Limosa lapponica baueri).</title>
        <authorList>
            <person name="Lima N.C.B."/>
            <person name="Parody-Merino A.M."/>
            <person name="Battley P.F."/>
            <person name="Fidler A.E."/>
            <person name="Prosdocimi F."/>
        </authorList>
    </citation>
    <scope>NUCLEOTIDE SEQUENCE [LARGE SCALE GENOMIC DNA]</scope>
</reference>
<keyword evidence="3" id="KW-1185">Reference proteome</keyword>
<reference evidence="3" key="1">
    <citation type="submission" date="2017-11" db="EMBL/GenBank/DDBJ databases">
        <authorList>
            <person name="Lima N.C."/>
            <person name="Parody-Merino A.M."/>
            <person name="Battley P.F."/>
            <person name="Fidler A.E."/>
            <person name="Prosdocimi F."/>
        </authorList>
    </citation>
    <scope>NUCLEOTIDE SEQUENCE [LARGE SCALE GENOMIC DNA]</scope>
</reference>
<keyword evidence="1" id="KW-0732">Signal</keyword>
<dbReference type="OrthoDB" id="5987191at2759"/>
<dbReference type="EMBL" id="KZ510613">
    <property type="protein sequence ID" value="PKU32980.1"/>
    <property type="molecule type" value="Genomic_DNA"/>
</dbReference>
<evidence type="ECO:0000256" key="1">
    <source>
        <dbReference type="SAM" id="SignalP"/>
    </source>
</evidence>
<accession>A0A2I0TGQ0</accession>
<feature type="chain" id="PRO_5014120984" evidence="1">
    <location>
        <begin position="22"/>
        <end position="157"/>
    </location>
</feature>
<protein>
    <submittedName>
        <fullName evidence="2">Bone morphogenetic protein 10</fullName>
    </submittedName>
</protein>
<feature type="signal peptide" evidence="1">
    <location>
        <begin position="1"/>
        <end position="21"/>
    </location>
</feature>
<dbReference type="AlphaFoldDB" id="A0A2I0TGQ0"/>